<reference evidence="3" key="1">
    <citation type="submission" date="2020-04" db="EMBL/GenBank/DDBJ databases">
        <title>Deep metagenomics examines the oral microbiome during advanced dental caries in children, revealing novel taxa and co-occurrences with host molecules.</title>
        <authorList>
            <person name="Baker J.L."/>
            <person name="Morton J.T."/>
            <person name="Dinis M."/>
            <person name="Alvarez R."/>
            <person name="Tran N.C."/>
            <person name="Knight R."/>
            <person name="Edlund A."/>
        </authorList>
    </citation>
    <scope>NUCLEOTIDE SEQUENCE</scope>
    <source>
        <strain evidence="3">JCVI_32_bin.24</strain>
    </source>
</reference>
<dbReference type="InterPro" id="IPR043129">
    <property type="entry name" value="ATPase_NBD"/>
</dbReference>
<evidence type="ECO:0000259" key="2">
    <source>
        <dbReference type="Pfam" id="PF21522"/>
    </source>
</evidence>
<dbReference type="Pfam" id="PF17989">
    <property type="entry name" value="ALP_N"/>
    <property type="match status" value="1"/>
</dbReference>
<feature type="non-terminal residue" evidence="3">
    <location>
        <position position="245"/>
    </location>
</feature>
<dbReference type="Pfam" id="PF21522">
    <property type="entry name" value="MreB-like_C"/>
    <property type="match status" value="1"/>
</dbReference>
<dbReference type="InterPro" id="IPR040607">
    <property type="entry name" value="ALP_N"/>
</dbReference>
<protein>
    <submittedName>
        <fullName evidence="3">PRTRC system protein D</fullName>
    </submittedName>
</protein>
<dbReference type="InterPro" id="IPR049067">
    <property type="entry name" value="MreB-like_C"/>
</dbReference>
<dbReference type="EMBL" id="JABZMI010000183">
    <property type="protein sequence ID" value="MBF1165309.1"/>
    <property type="molecule type" value="Genomic_DNA"/>
</dbReference>
<proteinExistence type="predicted"/>
<gene>
    <name evidence="3" type="ORF">HXL68_09720</name>
</gene>
<dbReference type="InterPro" id="IPR022389">
    <property type="entry name" value="PRTRC_protein-D"/>
</dbReference>
<dbReference type="NCBIfam" id="TIGR03739">
    <property type="entry name" value="PRTRC_D"/>
    <property type="match status" value="1"/>
</dbReference>
<name>A0A930BTD0_9RHOO</name>
<sequence length="245" mass="26886">MDFPSNLIVRAADVGFRNTKYINSITGSDIRCESFPSIAYPSMREPSTQPGFERRKTVSIPINGLFYEVGPEVELAADTFRATQMHDRYIDTPEYMALLRGALAMMKVPAIDLLVVGLPVAALATKKSTLEKLVTGTHDIGNGKTVTVRKALAIAQPQGALVDFAVQHQKMATIEREQSLIIDCGSRTFDWLVARGMRLVQNKSHSVNRGVNDMLEAIAAEISSDIGTPYNDIDAIDWALRTGKS</sequence>
<dbReference type="Proteomes" id="UP000718593">
    <property type="component" value="Unassembled WGS sequence"/>
</dbReference>
<dbReference type="AlphaFoldDB" id="A0A930BTD0"/>
<evidence type="ECO:0000313" key="3">
    <source>
        <dbReference type="EMBL" id="MBF1165309.1"/>
    </source>
</evidence>
<organism evidence="3 4">
    <name type="scientific">Dechloromonas agitata</name>
    <dbReference type="NCBI Taxonomy" id="73030"/>
    <lineage>
        <taxon>Bacteria</taxon>
        <taxon>Pseudomonadati</taxon>
        <taxon>Pseudomonadota</taxon>
        <taxon>Betaproteobacteria</taxon>
        <taxon>Rhodocyclales</taxon>
        <taxon>Azonexaceae</taxon>
        <taxon>Dechloromonas</taxon>
    </lineage>
</organism>
<evidence type="ECO:0000313" key="4">
    <source>
        <dbReference type="Proteomes" id="UP000718593"/>
    </source>
</evidence>
<comment type="caution">
    <text evidence="3">The sequence shown here is derived from an EMBL/GenBank/DDBJ whole genome shotgun (WGS) entry which is preliminary data.</text>
</comment>
<feature type="domain" description="Actin homologue MreB-like C-terminal" evidence="2">
    <location>
        <begin position="181"/>
        <end position="230"/>
    </location>
</feature>
<accession>A0A930BTD0</accession>
<dbReference type="Gene3D" id="3.30.420.40">
    <property type="match status" value="1"/>
</dbReference>
<dbReference type="CDD" id="cd10227">
    <property type="entry name" value="ASKHA_NBD_ParM-like"/>
    <property type="match status" value="1"/>
</dbReference>
<evidence type="ECO:0000259" key="1">
    <source>
        <dbReference type="Pfam" id="PF17989"/>
    </source>
</evidence>
<feature type="domain" description="Actin-like protein N-terminal" evidence="1">
    <location>
        <begin position="11"/>
        <end position="159"/>
    </location>
</feature>
<dbReference type="SUPFAM" id="SSF53067">
    <property type="entry name" value="Actin-like ATPase domain"/>
    <property type="match status" value="2"/>
</dbReference>